<keyword evidence="1" id="KW-0732">Signal</keyword>
<gene>
    <name evidence="2" type="ORF">RCOM_0585690</name>
</gene>
<evidence type="ECO:0000313" key="2">
    <source>
        <dbReference type="EMBL" id="EEF39401.1"/>
    </source>
</evidence>
<feature type="chain" id="PRO_5002891640" evidence="1">
    <location>
        <begin position="26"/>
        <end position="244"/>
    </location>
</feature>
<evidence type="ECO:0000256" key="1">
    <source>
        <dbReference type="SAM" id="SignalP"/>
    </source>
</evidence>
<organism evidence="2 3">
    <name type="scientific">Ricinus communis</name>
    <name type="common">Castor bean</name>
    <dbReference type="NCBI Taxonomy" id="3988"/>
    <lineage>
        <taxon>Eukaryota</taxon>
        <taxon>Viridiplantae</taxon>
        <taxon>Streptophyta</taxon>
        <taxon>Embryophyta</taxon>
        <taxon>Tracheophyta</taxon>
        <taxon>Spermatophyta</taxon>
        <taxon>Magnoliopsida</taxon>
        <taxon>eudicotyledons</taxon>
        <taxon>Gunneridae</taxon>
        <taxon>Pentapetalae</taxon>
        <taxon>rosids</taxon>
        <taxon>fabids</taxon>
        <taxon>Malpighiales</taxon>
        <taxon>Euphorbiaceae</taxon>
        <taxon>Acalyphoideae</taxon>
        <taxon>Acalypheae</taxon>
        <taxon>Ricinus</taxon>
    </lineage>
</organism>
<protein>
    <submittedName>
        <fullName evidence="2">Uncharacterized protein</fullName>
    </submittedName>
</protein>
<reference evidence="3" key="1">
    <citation type="journal article" date="2010" name="Nat. Biotechnol.">
        <title>Draft genome sequence of the oilseed species Ricinus communis.</title>
        <authorList>
            <person name="Chan A.P."/>
            <person name="Crabtree J."/>
            <person name="Zhao Q."/>
            <person name="Lorenzi H."/>
            <person name="Orvis J."/>
            <person name="Puiu D."/>
            <person name="Melake-Berhan A."/>
            <person name="Jones K.M."/>
            <person name="Redman J."/>
            <person name="Chen G."/>
            <person name="Cahoon E.B."/>
            <person name="Gedil M."/>
            <person name="Stanke M."/>
            <person name="Haas B.J."/>
            <person name="Wortman J.R."/>
            <person name="Fraser-Liggett C.M."/>
            <person name="Ravel J."/>
            <person name="Rabinowicz P.D."/>
        </authorList>
    </citation>
    <scope>NUCLEOTIDE SEQUENCE [LARGE SCALE GENOMIC DNA]</scope>
    <source>
        <strain evidence="3">cv. Hale</strain>
    </source>
</reference>
<dbReference type="PANTHER" id="PTHR31354:SF2">
    <property type="entry name" value="OS01G0793500 PROTEIN"/>
    <property type="match status" value="1"/>
</dbReference>
<proteinExistence type="predicted"/>
<sequence length="244" mass="27661">MAKSNFSWLKILTIFIMLFIFNTEAARSPSKKQKFESMLSMEVLRPTSLSYLNSDISDILPIFVGDISYVNNTITWSAFCFRQNEARLEFHKHPASKYGGWHTSCQVTGNASSPLDLSCADLYIFSTPFGIKPDYFFRHGEHKIEFEEWEGEAEYEYGESANIEFLKEQMRVNFETRPHPWVTPNSNADDIESGDFLALSKIRGQSGGFETLEKWVTGAYAGHPAVCLTNPDGKLFVAKSGPHK</sequence>
<dbReference type="PANTHER" id="PTHR31354">
    <property type="entry name" value="OS01G0793500 PROTEIN"/>
    <property type="match status" value="1"/>
</dbReference>
<dbReference type="Proteomes" id="UP000008311">
    <property type="component" value="Unassembled WGS sequence"/>
</dbReference>
<accession>B9SAF2</accession>
<dbReference type="InParanoid" id="B9SAF2"/>
<name>B9SAF2_RICCO</name>
<feature type="signal peptide" evidence="1">
    <location>
        <begin position="1"/>
        <end position="25"/>
    </location>
</feature>
<dbReference type="eggNOG" id="ENOG502QPWP">
    <property type="taxonomic scope" value="Eukaryota"/>
</dbReference>
<dbReference type="EMBL" id="EQ973904">
    <property type="protein sequence ID" value="EEF39401.1"/>
    <property type="molecule type" value="Genomic_DNA"/>
</dbReference>
<dbReference type="AlphaFoldDB" id="B9SAF2"/>
<keyword evidence="3" id="KW-1185">Reference proteome</keyword>
<evidence type="ECO:0000313" key="3">
    <source>
        <dbReference type="Proteomes" id="UP000008311"/>
    </source>
</evidence>
<dbReference type="STRING" id="3988.B9SAF2"/>